<proteinExistence type="inferred from homology"/>
<dbReference type="Gene3D" id="3.20.20.80">
    <property type="entry name" value="Glycosidases"/>
    <property type="match status" value="1"/>
</dbReference>
<evidence type="ECO:0000256" key="5">
    <source>
        <dbReference type="ARBA" id="ARBA00022525"/>
    </source>
</evidence>
<dbReference type="AlphaFoldDB" id="A0A4Y1R3N1"/>
<dbReference type="GO" id="GO:0005576">
    <property type="term" value="C:extracellular region"/>
    <property type="evidence" value="ECO:0007669"/>
    <property type="project" value="UniProtKB-SubCell"/>
</dbReference>
<keyword evidence="5" id="KW-0964">Secreted</keyword>
<evidence type="ECO:0000256" key="3">
    <source>
        <dbReference type="ARBA" id="ARBA00005641"/>
    </source>
</evidence>
<dbReference type="EMBL" id="AP019299">
    <property type="protein sequence ID" value="BBG98712.1"/>
    <property type="molecule type" value="Genomic_DNA"/>
</dbReference>
<dbReference type="Pfam" id="PF26410">
    <property type="entry name" value="GH5_mannosidase"/>
    <property type="match status" value="1"/>
</dbReference>
<dbReference type="InterPro" id="IPR001547">
    <property type="entry name" value="Glyco_hydro_5"/>
</dbReference>
<dbReference type="PANTHER" id="PTHR31451">
    <property type="match status" value="1"/>
</dbReference>
<evidence type="ECO:0000256" key="1">
    <source>
        <dbReference type="ARBA" id="ARBA00001678"/>
    </source>
</evidence>
<feature type="domain" description="Glycoside hydrolase family 5" evidence="9">
    <location>
        <begin position="147"/>
        <end position="364"/>
    </location>
</feature>
<reference evidence="10" key="1">
    <citation type="journal article" date="2019" name="Science">
        <title>Mutation of a bHLH transcription factor allowed almond domestication.</title>
        <authorList>
            <person name="Sanchez-Perez R."/>
            <person name="Pavan S."/>
            <person name="Mazzeo R."/>
            <person name="Moldovan C."/>
            <person name="Aiese Cigliano R."/>
            <person name="Del Cueto J."/>
            <person name="Ricciardi F."/>
            <person name="Lotti C."/>
            <person name="Ricciardi L."/>
            <person name="Dicenta F."/>
            <person name="Lopez-Marques R.L."/>
            <person name="Lindberg Moller B."/>
        </authorList>
    </citation>
    <scope>NUCLEOTIDE SEQUENCE</scope>
</reference>
<dbReference type="InterPro" id="IPR045053">
    <property type="entry name" value="MAN-like"/>
</dbReference>
<organism evidence="10">
    <name type="scientific">Prunus dulcis</name>
    <name type="common">Almond</name>
    <name type="synonym">Amygdalus dulcis</name>
    <dbReference type="NCBI Taxonomy" id="3755"/>
    <lineage>
        <taxon>Eukaryota</taxon>
        <taxon>Viridiplantae</taxon>
        <taxon>Streptophyta</taxon>
        <taxon>Embryophyta</taxon>
        <taxon>Tracheophyta</taxon>
        <taxon>Spermatophyta</taxon>
        <taxon>Magnoliopsida</taxon>
        <taxon>eudicotyledons</taxon>
        <taxon>Gunneridae</taxon>
        <taxon>Pentapetalae</taxon>
        <taxon>rosids</taxon>
        <taxon>fabids</taxon>
        <taxon>Rosales</taxon>
        <taxon>Rosaceae</taxon>
        <taxon>Amygdaloideae</taxon>
        <taxon>Amygdaleae</taxon>
        <taxon>Prunus</taxon>
    </lineage>
</organism>
<evidence type="ECO:0000256" key="8">
    <source>
        <dbReference type="ARBA" id="ARBA00023295"/>
    </source>
</evidence>
<keyword evidence="6" id="KW-0732">Signal</keyword>
<comment type="similarity">
    <text evidence="3">Belongs to the glycosyl hydrolase 5 (cellulase A) family.</text>
</comment>
<sequence length="537" mass="60743">MNKKYKFLTTLDILEIRCIEAPCAARQLGSITVEDSFQGSRRKISRDKISCILQILLLQTVASTRRKSHLRVYLRVVWEDSEDPLVYWFGLPHERKPGESQKRSVYGIYFKMKPTKSLNYGKRSVVEHNPHEVCQGEANHASNGGAFARTEGTRFVMNGRPFYINDFNAYWMMYMASDPSSRAKVTSAFQQASRYGMKVARTWAFNDGRGTDRPLQPSPGSYNEDTFKGLDFVISEAKKFGVYVILSFVNNFSDFGGRKQYVQWARDRGQPISSDDDFYSNAVIKGYYKDHIKTVLTRINSITRVAYKDDPTIFAWELINEPRCQSDVSGALLQQWVTEMAAYVKSIDSEHLLEIGLEGFYGETTPDKKQYNPGNLELSGESEEAQAGFVDRWVQAHIQDCNTVVKKPLLVAEFGKSYKLPGYVLQKRDAYFGKIYSDIYSSASRGGSCVGGLFWQLMAPNMDTFGDGYEVVLEQSPTTATVIAQQSRKLNGLKASLAINVNFLALDQHVSVLGCGEDLMKLVSMDVDYNISEFELH</sequence>
<dbReference type="PANTHER" id="PTHR31451:SF39">
    <property type="entry name" value="MANNAN ENDO-1,4-BETA-MANNOSIDASE 1"/>
    <property type="match status" value="1"/>
</dbReference>
<dbReference type="GO" id="GO:0016985">
    <property type="term" value="F:mannan endo-1,4-beta-mannosidase activity"/>
    <property type="evidence" value="ECO:0007669"/>
    <property type="project" value="UniProtKB-EC"/>
</dbReference>
<evidence type="ECO:0000259" key="9">
    <source>
        <dbReference type="Pfam" id="PF26410"/>
    </source>
</evidence>
<name>A0A4Y1R3N1_PRUDU</name>
<gene>
    <name evidence="10" type="ORF">Prudu_008190</name>
</gene>
<dbReference type="InterPro" id="IPR017853">
    <property type="entry name" value="GH"/>
</dbReference>
<accession>A0A4Y1R3N1</accession>
<comment type="catalytic activity">
    <reaction evidence="1">
        <text>Random hydrolysis of (1-&gt;4)-beta-D-mannosidic linkages in mannans, galactomannans and glucomannans.</text>
        <dbReference type="EC" id="3.2.1.78"/>
    </reaction>
</comment>
<dbReference type="GO" id="GO:0000272">
    <property type="term" value="P:polysaccharide catabolic process"/>
    <property type="evidence" value="ECO:0007669"/>
    <property type="project" value="InterPro"/>
</dbReference>
<evidence type="ECO:0000256" key="4">
    <source>
        <dbReference type="ARBA" id="ARBA00012706"/>
    </source>
</evidence>
<evidence type="ECO:0000256" key="2">
    <source>
        <dbReference type="ARBA" id="ARBA00004613"/>
    </source>
</evidence>
<dbReference type="SUPFAM" id="SSF51445">
    <property type="entry name" value="(Trans)glycosidases"/>
    <property type="match status" value="1"/>
</dbReference>
<evidence type="ECO:0000256" key="6">
    <source>
        <dbReference type="ARBA" id="ARBA00022729"/>
    </source>
</evidence>
<evidence type="ECO:0000256" key="7">
    <source>
        <dbReference type="ARBA" id="ARBA00022801"/>
    </source>
</evidence>
<comment type="subcellular location">
    <subcellularLocation>
        <location evidence="2">Secreted</location>
    </subcellularLocation>
</comment>
<protein>
    <recommendedName>
        <fullName evidence="4">mannan endo-1,4-beta-mannosidase</fullName>
        <ecNumber evidence="4">3.2.1.78</ecNumber>
    </recommendedName>
</protein>
<keyword evidence="7 10" id="KW-0378">Hydrolase</keyword>
<keyword evidence="8" id="KW-0326">Glycosidase</keyword>
<dbReference type="EC" id="3.2.1.78" evidence="4"/>
<evidence type="ECO:0000313" key="10">
    <source>
        <dbReference type="EMBL" id="BBG98712.1"/>
    </source>
</evidence>